<protein>
    <submittedName>
        <fullName evidence="2">Uncharacterized protein</fullName>
    </submittedName>
</protein>
<dbReference type="Proteomes" id="UP000005220">
    <property type="component" value="Chromosome 5"/>
</dbReference>
<name>H2AV72_KAZAF</name>
<dbReference type="KEGG" id="kaf:KAFR_0E01180"/>
<sequence length="239" mass="27451">MASTVSAENEVTYQGIEEHLPEVDTSRDTHESSAFLETTRSLRHKLNNRMNKGRKRTHSISSLIKRKLKRKNRSDLDVKLEIEETETFNVENWDAVMSDFKCISNIRDPISCLSQKEKFTILHFKDDEKVDALLPTRHSTCFDDYTTEELKKIYSKLQEESHFSYLDAATIMKSLDSDTSSIFYNYTDDDDDEDDNYAGDEDDDGDKESSSSDVNEPLTPLTGSIDLDHEVIIVRQVTS</sequence>
<evidence type="ECO:0000313" key="2">
    <source>
        <dbReference type="EMBL" id="CCF58272.1"/>
    </source>
</evidence>
<dbReference type="GeneID" id="13882851"/>
<keyword evidence="3" id="KW-1185">Reference proteome</keyword>
<accession>H2AV72</accession>
<evidence type="ECO:0000256" key="1">
    <source>
        <dbReference type="SAM" id="MobiDB-lite"/>
    </source>
</evidence>
<reference evidence="2 3" key="1">
    <citation type="journal article" date="2011" name="Proc. Natl. Acad. Sci. U.S.A.">
        <title>Evolutionary erosion of yeast sex chromosomes by mating-type switching accidents.</title>
        <authorList>
            <person name="Gordon J.L."/>
            <person name="Armisen D."/>
            <person name="Proux-Wera E."/>
            <person name="Oheigeartaigh S.S."/>
            <person name="Byrne K.P."/>
            <person name="Wolfe K.H."/>
        </authorList>
    </citation>
    <scope>NUCLEOTIDE SEQUENCE [LARGE SCALE GENOMIC DNA]</scope>
    <source>
        <strain evidence="3">ATCC 22294 / BCRC 22015 / CBS 2517 / CECT 1963 / NBRC 1671 / NRRL Y-8276</strain>
    </source>
</reference>
<dbReference type="InParanoid" id="H2AV72"/>
<organism evidence="2 3">
    <name type="scientific">Kazachstania africana (strain ATCC 22294 / BCRC 22015 / CBS 2517 / CECT 1963 / NBRC 1671 / NRRL Y-8276)</name>
    <name type="common">Yeast</name>
    <name type="synonym">Kluyveromyces africanus</name>
    <dbReference type="NCBI Taxonomy" id="1071382"/>
    <lineage>
        <taxon>Eukaryota</taxon>
        <taxon>Fungi</taxon>
        <taxon>Dikarya</taxon>
        <taxon>Ascomycota</taxon>
        <taxon>Saccharomycotina</taxon>
        <taxon>Saccharomycetes</taxon>
        <taxon>Saccharomycetales</taxon>
        <taxon>Saccharomycetaceae</taxon>
        <taxon>Kazachstania</taxon>
    </lineage>
</organism>
<proteinExistence type="predicted"/>
<feature type="region of interest" description="Disordered" evidence="1">
    <location>
        <begin position="184"/>
        <end position="223"/>
    </location>
</feature>
<dbReference type="HOGENOM" id="CLU_1161297_0_0_1"/>
<dbReference type="RefSeq" id="XP_003957407.1">
    <property type="nucleotide sequence ID" value="XM_003957358.1"/>
</dbReference>
<dbReference type="EMBL" id="HE650825">
    <property type="protein sequence ID" value="CCF58272.1"/>
    <property type="molecule type" value="Genomic_DNA"/>
</dbReference>
<gene>
    <name evidence="2" type="primary">KAFR0E01180</name>
    <name evidence="2" type="ORF">KAFR_0E01180</name>
</gene>
<feature type="compositionally biased region" description="Acidic residues" evidence="1">
    <location>
        <begin position="187"/>
        <end position="206"/>
    </location>
</feature>
<evidence type="ECO:0000313" key="3">
    <source>
        <dbReference type="Proteomes" id="UP000005220"/>
    </source>
</evidence>
<dbReference type="AlphaFoldDB" id="H2AV72"/>